<accession>A0ABQ6VDS8</accession>
<name>A0ABQ6VDS8_9CORY</name>
<dbReference type="InterPro" id="IPR018228">
    <property type="entry name" value="DNase_TatD-rel_CS"/>
</dbReference>
<reference evidence="2 3" key="1">
    <citation type="submission" date="2019-10" db="EMBL/GenBank/DDBJ databases">
        <title>Corynebacterium sp novel species isolated from the respiratory tract of Marmot.</title>
        <authorList>
            <person name="Zhang G."/>
        </authorList>
    </citation>
    <scope>NUCLEOTIDE SEQUENCE [LARGE SCALE GENOMIC DNA]</scope>
    <source>
        <strain evidence="2 3">336</strain>
    </source>
</reference>
<protein>
    <submittedName>
        <fullName evidence="2">TatD family deoxyribonuclease</fullName>
    </submittedName>
</protein>
<evidence type="ECO:0000313" key="2">
    <source>
        <dbReference type="EMBL" id="KAB3521007.1"/>
    </source>
</evidence>
<dbReference type="SUPFAM" id="SSF51556">
    <property type="entry name" value="Metallo-dependent hydrolases"/>
    <property type="match status" value="1"/>
</dbReference>
<comment type="caution">
    <text evidence="2">The sequence shown here is derived from an EMBL/GenBank/DDBJ whole genome shotgun (WGS) entry which is preliminary data.</text>
</comment>
<dbReference type="InterPro" id="IPR001130">
    <property type="entry name" value="TatD-like"/>
</dbReference>
<dbReference type="EMBL" id="WBZJ01000002">
    <property type="protein sequence ID" value="KAB3521007.1"/>
    <property type="molecule type" value="Genomic_DNA"/>
</dbReference>
<dbReference type="PANTHER" id="PTHR46124:SF2">
    <property type="entry name" value="D-AMINOACYL-TRNA DEACYLASE"/>
    <property type="match status" value="1"/>
</dbReference>
<proteinExistence type="predicted"/>
<dbReference type="Pfam" id="PF01026">
    <property type="entry name" value="TatD_DNase"/>
    <property type="match status" value="1"/>
</dbReference>
<dbReference type="PANTHER" id="PTHR46124">
    <property type="entry name" value="D-AMINOACYL-TRNA DEACYLASE"/>
    <property type="match status" value="1"/>
</dbReference>
<sequence>MLLDTHYHLDFLPLSERAAFLSAVDAAGGGIVPQTLTPESFRAQQQMPRASLGFHPWAIESREQADRQLRIFQQAVGTTRFIGEVGLDFSPRRLASASQELQSDVFRSIVQTVRQRAEDNGSADTEPYVLSIHAVRSAGVVVDILAQAGVDSHDSSVVPVFHWFSGNSDELTRVMRAGGYISVNPRMLESKKGRAYVRQVPAERLLLETDLPKRQSSEVGEACGAAAADDVMSSLRWTLDRLSELRGSDVTAQIEENQRRLYGM</sequence>
<dbReference type="Gene3D" id="3.20.20.140">
    <property type="entry name" value="Metal-dependent hydrolases"/>
    <property type="match status" value="1"/>
</dbReference>
<evidence type="ECO:0000313" key="3">
    <source>
        <dbReference type="Proteomes" id="UP000436181"/>
    </source>
</evidence>
<keyword evidence="1" id="KW-0378">Hydrolase</keyword>
<dbReference type="RefSeq" id="WP_151844511.1">
    <property type="nucleotide sequence ID" value="NZ_WBZJ01000002.1"/>
</dbReference>
<gene>
    <name evidence="2" type="ORF">F8377_07245</name>
</gene>
<evidence type="ECO:0000256" key="1">
    <source>
        <dbReference type="ARBA" id="ARBA00022801"/>
    </source>
</evidence>
<organism evidence="2 3">
    <name type="scientific">Corynebacterium zhongnanshanii</name>
    <dbReference type="NCBI Taxonomy" id="2768834"/>
    <lineage>
        <taxon>Bacteria</taxon>
        <taxon>Bacillati</taxon>
        <taxon>Actinomycetota</taxon>
        <taxon>Actinomycetes</taxon>
        <taxon>Mycobacteriales</taxon>
        <taxon>Corynebacteriaceae</taxon>
        <taxon>Corynebacterium</taxon>
    </lineage>
</organism>
<dbReference type="PROSITE" id="PS01137">
    <property type="entry name" value="TATD_1"/>
    <property type="match status" value="1"/>
</dbReference>
<keyword evidence="3" id="KW-1185">Reference proteome</keyword>
<dbReference type="Proteomes" id="UP000436181">
    <property type="component" value="Unassembled WGS sequence"/>
</dbReference>
<dbReference type="InterPro" id="IPR032466">
    <property type="entry name" value="Metal_Hydrolase"/>
</dbReference>